<dbReference type="InterPro" id="IPR026444">
    <property type="entry name" value="Secre_tail"/>
</dbReference>
<protein>
    <submittedName>
        <fullName evidence="2">Gliding motility-associated C-terminal domain-containing protein</fullName>
    </submittedName>
</protein>
<feature type="chain" id="PRO_5037854910" evidence="1">
    <location>
        <begin position="28"/>
        <end position="784"/>
    </location>
</feature>
<dbReference type="NCBIfam" id="TIGR04183">
    <property type="entry name" value="Por_Secre_tail"/>
    <property type="match status" value="1"/>
</dbReference>
<dbReference type="RefSeq" id="WP_206981328.1">
    <property type="nucleotide sequence ID" value="NZ_JAFLQZ010000002.1"/>
</dbReference>
<evidence type="ECO:0000256" key="1">
    <source>
        <dbReference type="SAM" id="SignalP"/>
    </source>
</evidence>
<dbReference type="Proteomes" id="UP000664144">
    <property type="component" value="Unassembled WGS sequence"/>
</dbReference>
<feature type="signal peptide" evidence="1">
    <location>
        <begin position="1"/>
        <end position="27"/>
    </location>
</feature>
<comment type="caution">
    <text evidence="2">The sequence shown here is derived from an EMBL/GenBank/DDBJ whole genome shotgun (WGS) entry which is preliminary data.</text>
</comment>
<reference evidence="2" key="1">
    <citation type="submission" date="2021-03" db="EMBL/GenBank/DDBJ databases">
        <authorList>
            <person name="Kim M.K."/>
        </authorList>
    </citation>
    <scope>NUCLEOTIDE SEQUENCE</scope>
    <source>
        <strain evidence="2">BT186</strain>
    </source>
</reference>
<dbReference type="InterPro" id="IPR026341">
    <property type="entry name" value="T9SS_type_B"/>
</dbReference>
<accession>A0A939ETK9</accession>
<dbReference type="NCBIfam" id="TIGR04131">
    <property type="entry name" value="Bac_Flav_CTERM"/>
    <property type="match status" value="1"/>
</dbReference>
<sequence length="784" mass="84526">MRRLLHFTSLLVTAWCMSLVGLQSAIASHFQGGQITYTAVPGVPNRYKFTLRVFRDCGGADLYTTATFKFRSAGCSSGSGDPADIIAPLLGGSTIGSPYCATAPAGPNPCGSGLPTNYETGRYEAEVTLPPRAEWRISVTDNARPETANLTGQNNIYYEATLNNLVGTQTITNNSAQFDLLNVPVPFVCWKQQTTLNFTATDADGDELVYSLEQPLQNCGDPIPYKPIGSTGPYIDLTSTNGGSPCIGVLPNGGTGTYSPTLPIASFGFTGACPVKTAVPNFQFNAGTGSFTFTPYLYDPQVNSANNKYVVTGKVSEYRRINNVRTLIGSVRRDIFVVVIDCSNAVPGNPVATGNNTNSGVTIRNTTDSTFIEASTCNYTRVLVRFTDPDPNDLLTVTYPALVAATPNDPTYLPTDVGTFRVVGNGTRRPVGVFDLQPDVAFAGGTFRIPVQIRDNGCPIIGQQSRVIVISVKSRNPARVVAAANATFVCSGTAVNLTATPTRPDSVLLGIGTPAPVPTTAGYDYRWVAANGLATADLNKQNVTVRPTQTTRYRVSIIARDFRSTPQPTCVDTTSILVRVAPALTARFVATGRAGFPSQAGITNVNNIPPRIFSFNNTSTVPTPATPTDTAAVTSVWTYQRVKDKDGNTVTGEPIVTFSRRFTPRELTLRVPEGGTYEFKLRINNRAGSTDCTPSEFTQQLQILPFETPNVFTPNGDNKNDVLVLSTEEVGGKIQIFNRWGRLVKEYASYQNNWDGKDQPAGVYYYLLTNRDGKTSKGWVELAR</sequence>
<dbReference type="AlphaFoldDB" id="A0A939ETK9"/>
<proteinExistence type="predicted"/>
<gene>
    <name evidence="2" type="ORF">J0X19_03735</name>
</gene>
<keyword evidence="1" id="KW-0732">Signal</keyword>
<keyword evidence="3" id="KW-1185">Reference proteome</keyword>
<name>A0A939ETK9_9BACT</name>
<evidence type="ECO:0000313" key="3">
    <source>
        <dbReference type="Proteomes" id="UP000664144"/>
    </source>
</evidence>
<organism evidence="2 3">
    <name type="scientific">Hymenobacter telluris</name>
    <dbReference type="NCBI Taxonomy" id="2816474"/>
    <lineage>
        <taxon>Bacteria</taxon>
        <taxon>Pseudomonadati</taxon>
        <taxon>Bacteroidota</taxon>
        <taxon>Cytophagia</taxon>
        <taxon>Cytophagales</taxon>
        <taxon>Hymenobacteraceae</taxon>
        <taxon>Hymenobacter</taxon>
    </lineage>
</organism>
<dbReference type="Pfam" id="PF13585">
    <property type="entry name" value="CHU_C"/>
    <property type="match status" value="1"/>
</dbReference>
<evidence type="ECO:0000313" key="2">
    <source>
        <dbReference type="EMBL" id="MBO0357046.1"/>
    </source>
</evidence>
<dbReference type="EMBL" id="JAFLQZ010000002">
    <property type="protein sequence ID" value="MBO0357046.1"/>
    <property type="molecule type" value="Genomic_DNA"/>
</dbReference>